<keyword evidence="3" id="KW-0812">Transmembrane</keyword>
<feature type="domain" description="Cation efflux protein transmembrane" evidence="7">
    <location>
        <begin position="116"/>
        <end position="185"/>
    </location>
</feature>
<gene>
    <name evidence="8" type="ORF">HUJ06_002241</name>
</gene>
<reference evidence="8 9" key="1">
    <citation type="journal article" date="2020" name="Mol. Biol. Evol.">
        <title>Distinct Expression and Methylation Patterns for Genes with Different Fates following a Single Whole-Genome Duplication in Flowering Plants.</title>
        <authorList>
            <person name="Shi T."/>
            <person name="Rahmani R.S."/>
            <person name="Gugger P.F."/>
            <person name="Wang M."/>
            <person name="Li H."/>
            <person name="Zhang Y."/>
            <person name="Li Z."/>
            <person name="Wang Q."/>
            <person name="Van de Peer Y."/>
            <person name="Marchal K."/>
            <person name="Chen J."/>
        </authorList>
    </citation>
    <scope>NUCLEOTIDE SEQUENCE [LARGE SCALE GENOMIC DNA]</scope>
    <source>
        <tissue evidence="8">Leaf</tissue>
    </source>
</reference>
<keyword evidence="4" id="KW-1133">Transmembrane helix</keyword>
<accession>A0A822ZK90</accession>
<evidence type="ECO:0000256" key="6">
    <source>
        <dbReference type="SAM" id="MobiDB-lite"/>
    </source>
</evidence>
<dbReference type="InterPro" id="IPR058533">
    <property type="entry name" value="Cation_efflux_TM"/>
</dbReference>
<dbReference type="PANTHER" id="PTHR43840">
    <property type="entry name" value="MITOCHONDRIAL METAL TRANSPORTER 1-RELATED"/>
    <property type="match status" value="1"/>
</dbReference>
<evidence type="ECO:0000256" key="1">
    <source>
        <dbReference type="ARBA" id="ARBA00004141"/>
    </source>
</evidence>
<proteinExistence type="predicted"/>
<name>A0A822ZK90_NELNU</name>
<feature type="compositionally biased region" description="Polar residues" evidence="6">
    <location>
        <begin position="1"/>
        <end position="12"/>
    </location>
</feature>
<dbReference type="InterPro" id="IPR050291">
    <property type="entry name" value="CDF_Transporter"/>
</dbReference>
<dbReference type="GO" id="GO:0016020">
    <property type="term" value="C:membrane"/>
    <property type="evidence" value="ECO:0007669"/>
    <property type="project" value="UniProtKB-SubCell"/>
</dbReference>
<dbReference type="Proteomes" id="UP000607653">
    <property type="component" value="Unassembled WGS sequence"/>
</dbReference>
<dbReference type="GO" id="GO:0008324">
    <property type="term" value="F:monoatomic cation transmembrane transporter activity"/>
    <property type="evidence" value="ECO:0007669"/>
    <property type="project" value="InterPro"/>
</dbReference>
<keyword evidence="5" id="KW-0472">Membrane</keyword>
<evidence type="ECO:0000256" key="2">
    <source>
        <dbReference type="ARBA" id="ARBA00022448"/>
    </source>
</evidence>
<dbReference type="EMBL" id="DUZY01000006">
    <property type="protein sequence ID" value="DAD44011.1"/>
    <property type="molecule type" value="Genomic_DNA"/>
</dbReference>
<protein>
    <recommendedName>
        <fullName evidence="7">Cation efflux protein transmembrane domain-containing protein</fullName>
    </recommendedName>
</protein>
<dbReference type="PANTHER" id="PTHR43840:SF2">
    <property type="entry name" value="METAL TOLERANCE PROTEIN 9"/>
    <property type="match status" value="1"/>
</dbReference>
<evidence type="ECO:0000256" key="3">
    <source>
        <dbReference type="ARBA" id="ARBA00022692"/>
    </source>
</evidence>
<keyword evidence="9" id="KW-1185">Reference proteome</keyword>
<organism evidence="8 9">
    <name type="scientific">Nelumbo nucifera</name>
    <name type="common">Sacred lotus</name>
    <dbReference type="NCBI Taxonomy" id="4432"/>
    <lineage>
        <taxon>Eukaryota</taxon>
        <taxon>Viridiplantae</taxon>
        <taxon>Streptophyta</taxon>
        <taxon>Embryophyta</taxon>
        <taxon>Tracheophyta</taxon>
        <taxon>Spermatophyta</taxon>
        <taxon>Magnoliopsida</taxon>
        <taxon>Proteales</taxon>
        <taxon>Nelumbonaceae</taxon>
        <taxon>Nelumbo</taxon>
    </lineage>
</organism>
<dbReference type="Gene3D" id="1.20.1510.10">
    <property type="entry name" value="Cation efflux protein transmembrane domain"/>
    <property type="match status" value="1"/>
</dbReference>
<evidence type="ECO:0000313" key="9">
    <source>
        <dbReference type="Proteomes" id="UP000607653"/>
    </source>
</evidence>
<dbReference type="InterPro" id="IPR027469">
    <property type="entry name" value="Cation_efflux_TMD_sf"/>
</dbReference>
<sequence>MAGVPTVSSGYTSGLLHRTPAEDTEMESANQSWRLNLEEFQLPEQQHQEDPRPGFSDLLRCLRKQGKVAKYYRRQEKLLKGFNEMEAVTEYGSLPGHLTEDEQQQLARSERMAVHASNIANIVLFMAKVYASVESRSLAVIASTLDSFMDLLSGFILWFTDHAMRKPNHYRYPIGKQRMQPLVSLPSFLLCPSKLMNCIL</sequence>
<evidence type="ECO:0000256" key="5">
    <source>
        <dbReference type="ARBA" id="ARBA00023136"/>
    </source>
</evidence>
<dbReference type="AlphaFoldDB" id="A0A822ZK90"/>
<evidence type="ECO:0000313" key="8">
    <source>
        <dbReference type="EMBL" id="DAD44011.1"/>
    </source>
</evidence>
<evidence type="ECO:0000256" key="4">
    <source>
        <dbReference type="ARBA" id="ARBA00022989"/>
    </source>
</evidence>
<evidence type="ECO:0000259" key="7">
    <source>
        <dbReference type="Pfam" id="PF01545"/>
    </source>
</evidence>
<comment type="subcellular location">
    <subcellularLocation>
        <location evidence="1">Membrane</location>
        <topology evidence="1">Multi-pass membrane protein</topology>
    </subcellularLocation>
</comment>
<dbReference type="SUPFAM" id="SSF161111">
    <property type="entry name" value="Cation efflux protein transmembrane domain-like"/>
    <property type="match status" value="1"/>
</dbReference>
<keyword evidence="2" id="KW-0813">Transport</keyword>
<comment type="caution">
    <text evidence="8">The sequence shown here is derived from an EMBL/GenBank/DDBJ whole genome shotgun (WGS) entry which is preliminary data.</text>
</comment>
<dbReference type="Pfam" id="PF01545">
    <property type="entry name" value="Cation_efflux"/>
    <property type="match status" value="1"/>
</dbReference>
<feature type="region of interest" description="Disordered" evidence="6">
    <location>
        <begin position="1"/>
        <end position="29"/>
    </location>
</feature>